<organism evidence="1 2">
    <name type="scientific">Campylobacter fetus subsp. venerealis NCTC 10354</name>
    <dbReference type="NCBI Taxonomy" id="983328"/>
    <lineage>
        <taxon>Bacteria</taxon>
        <taxon>Pseudomonadati</taxon>
        <taxon>Campylobacterota</taxon>
        <taxon>Epsilonproteobacteria</taxon>
        <taxon>Campylobacterales</taxon>
        <taxon>Campylobacteraceae</taxon>
        <taxon>Campylobacter</taxon>
        <taxon>Campylobacter fetus subsp. venerealis bv. venerealis</taxon>
    </lineage>
</organism>
<gene>
    <name evidence="1" type="ORF">CFVT_0499</name>
</gene>
<name>A0AAE6IY43_CAMFE</name>
<dbReference type="Proteomes" id="UP000322035">
    <property type="component" value="Chromosome"/>
</dbReference>
<reference evidence="1 2" key="1">
    <citation type="submission" date="2019-08" db="EMBL/GenBank/DDBJ databases">
        <title>Complete genomes of the Campylobacter fetus subsp. venerealis, Campylobacter lari subsp. concheus, Campylobacter sputorum bv. sputorum and Campylobacter volucris type strains.</title>
        <authorList>
            <person name="Miller W.G."/>
            <person name="Yee E."/>
        </authorList>
    </citation>
    <scope>NUCLEOTIDE SEQUENCE [LARGE SCALE GENOMIC DNA]</scope>
    <source>
        <strain evidence="1 2">NCTC 10354</strain>
    </source>
</reference>
<evidence type="ECO:0000313" key="1">
    <source>
        <dbReference type="EMBL" id="QEL44479.1"/>
    </source>
</evidence>
<protein>
    <submittedName>
        <fullName evidence="1">Uncharacterized protein</fullName>
    </submittedName>
</protein>
<accession>A0AAE6IY43</accession>
<sequence>MSKTLAELEIKKELSRIEEQLKGNTNFNQIQSLKLQKKRLLKLLKDIYA</sequence>
<dbReference type="EMBL" id="CP043435">
    <property type="protein sequence ID" value="QEL44479.1"/>
    <property type="molecule type" value="Genomic_DNA"/>
</dbReference>
<dbReference type="RefSeq" id="WP_158004716.1">
    <property type="nucleotide sequence ID" value="NZ_CP043435.1"/>
</dbReference>
<proteinExistence type="predicted"/>
<evidence type="ECO:0000313" key="2">
    <source>
        <dbReference type="Proteomes" id="UP000322035"/>
    </source>
</evidence>
<dbReference type="AlphaFoldDB" id="A0AAE6IY43"/>